<keyword evidence="4" id="KW-1185">Reference proteome</keyword>
<keyword evidence="1" id="KW-0175">Coiled coil</keyword>
<dbReference type="Proteomes" id="UP000076765">
    <property type="component" value="Chromosome"/>
</dbReference>
<evidence type="ECO:0000313" key="3">
    <source>
        <dbReference type="EMBL" id="STY87859.1"/>
    </source>
</evidence>
<reference evidence="3 5" key="2">
    <citation type="submission" date="2018-06" db="EMBL/GenBank/DDBJ databases">
        <authorList>
            <consortium name="Pathogen Informatics"/>
            <person name="Doyle S."/>
        </authorList>
    </citation>
    <scope>NUCLEOTIDE SEQUENCE [LARGE SCALE GENOMIC DNA]</scope>
    <source>
        <strain evidence="3 5">NCTC11227</strain>
    </source>
</reference>
<dbReference type="EMBL" id="UGPW01000001">
    <property type="protein sequence ID" value="STY87859.1"/>
    <property type="molecule type" value="Genomic_DNA"/>
</dbReference>
<evidence type="ECO:0000313" key="5">
    <source>
        <dbReference type="Proteomes" id="UP000255102"/>
    </source>
</evidence>
<evidence type="ECO:0000313" key="2">
    <source>
        <dbReference type="EMBL" id="ANB92092.1"/>
    </source>
</evidence>
<organism evidence="3 5">
    <name type="scientific">Moraxella ovis</name>
    <dbReference type="NCBI Taxonomy" id="29433"/>
    <lineage>
        <taxon>Bacteria</taxon>
        <taxon>Pseudomonadati</taxon>
        <taxon>Pseudomonadota</taxon>
        <taxon>Gammaproteobacteria</taxon>
        <taxon>Moraxellales</taxon>
        <taxon>Moraxellaceae</taxon>
        <taxon>Moraxella</taxon>
    </lineage>
</organism>
<evidence type="ECO:0000256" key="1">
    <source>
        <dbReference type="SAM" id="Coils"/>
    </source>
</evidence>
<protein>
    <submittedName>
        <fullName evidence="3">Uncharacterized protein</fullName>
    </submittedName>
</protein>
<evidence type="ECO:0000313" key="4">
    <source>
        <dbReference type="Proteomes" id="UP000076765"/>
    </source>
</evidence>
<name>A0A160GHN8_9GAMM</name>
<feature type="coiled-coil region" evidence="1">
    <location>
        <begin position="42"/>
        <end position="91"/>
    </location>
</feature>
<gene>
    <name evidence="2" type="ORF">MOVS_09035</name>
    <name evidence="3" type="ORF">NCTC11227_01884</name>
</gene>
<dbReference type="STRING" id="29433.MOVS_09035"/>
<proteinExistence type="predicted"/>
<reference evidence="2 4" key="1">
    <citation type="submission" date="2015-04" db="EMBL/GenBank/DDBJ databases">
        <authorList>
            <person name="Calcutt M.J."/>
            <person name="Foecking M.F."/>
        </authorList>
    </citation>
    <scope>NUCLEOTIDE SEQUENCE [LARGE SCALE GENOMIC DNA]</scope>
    <source>
        <strain evidence="2 4">199/55</strain>
    </source>
</reference>
<dbReference type="Proteomes" id="UP000255102">
    <property type="component" value="Unassembled WGS sequence"/>
</dbReference>
<dbReference type="RefSeq" id="WP_063514645.1">
    <property type="nucleotide sequence ID" value="NZ_CP011158.1"/>
</dbReference>
<dbReference type="KEGG" id="moi:MOVS_09035"/>
<sequence>MALAKYYEDILERLHDSINSINYLAKPENRHFISDERWQQIFTNLKNQVNKAEQLLNSSADKDSIKLQHEVNRLKQENRELKTTIALLNSKTSKNRDVTMHKAIIFRHNISQGVTQLLTKDDESELIVKHKEFPEILYCLEGQILRYYQ</sequence>
<accession>A0A160GHN8</accession>
<dbReference type="EMBL" id="CP011158">
    <property type="protein sequence ID" value="ANB92092.1"/>
    <property type="molecule type" value="Genomic_DNA"/>
</dbReference>
<dbReference type="AlphaFoldDB" id="A0A160GHN8"/>